<feature type="region of interest" description="Disordered" evidence="1">
    <location>
        <begin position="348"/>
        <end position="367"/>
    </location>
</feature>
<name>K0BD44_9ARCH</name>
<evidence type="ECO:0000256" key="2">
    <source>
        <dbReference type="SAM" id="Phobius"/>
    </source>
</evidence>
<organism evidence="3 4">
    <name type="scientific">Candidatus Nitrosopumilus sediminis</name>
    <dbReference type="NCBI Taxonomy" id="1229909"/>
    <lineage>
        <taxon>Archaea</taxon>
        <taxon>Nitrososphaerota</taxon>
        <taxon>Nitrososphaeria</taxon>
        <taxon>Nitrosopumilales</taxon>
        <taxon>Nitrosopumilaceae</taxon>
        <taxon>Nitrosopumilus</taxon>
    </lineage>
</organism>
<dbReference type="Proteomes" id="UP000006100">
    <property type="component" value="Chromosome"/>
</dbReference>
<keyword evidence="2" id="KW-1133">Transmembrane helix</keyword>
<dbReference type="eggNOG" id="arCOG11939">
    <property type="taxonomic scope" value="Archaea"/>
</dbReference>
<evidence type="ECO:0000256" key="1">
    <source>
        <dbReference type="SAM" id="MobiDB-lite"/>
    </source>
</evidence>
<gene>
    <name evidence="3" type="ORF">NSED_05875</name>
</gene>
<dbReference type="RefSeq" id="WP_014965348.1">
    <property type="nucleotide sequence ID" value="NC_018656.1"/>
</dbReference>
<reference evidence="3 4" key="1">
    <citation type="journal article" date="2012" name="J. Bacteriol.">
        <title>Draft Genome Sequence of an Ammonia-Oxidizing Archaeon, "Candidatus Nitrosopumilus sediminis" AR2, from Svalbard in the Arctic Circle.</title>
        <authorList>
            <person name="Park S.J."/>
            <person name="Kim J.G."/>
            <person name="Jung M.Y."/>
            <person name="Kim S.J."/>
            <person name="Cha I.T."/>
            <person name="Ghai R."/>
            <person name="Martin-Cuadrado A.B."/>
            <person name="Rodriguez-Valera F."/>
            <person name="Rhee S.K."/>
        </authorList>
    </citation>
    <scope>NUCLEOTIDE SEQUENCE [LARGE SCALE GENOMIC DNA]</scope>
    <source>
        <strain evidence="3 4">AR2</strain>
    </source>
</reference>
<proteinExistence type="predicted"/>
<dbReference type="PATRIC" id="fig|1229909.8.peg.1293"/>
<dbReference type="OrthoDB" id="12070at2157"/>
<keyword evidence="2" id="KW-0472">Membrane</keyword>
<keyword evidence="2" id="KW-0812">Transmembrane</keyword>
<accession>K0BD44</accession>
<evidence type="ECO:0000313" key="3">
    <source>
        <dbReference type="EMBL" id="AFS82977.1"/>
    </source>
</evidence>
<dbReference type="GeneID" id="13696970"/>
<dbReference type="AlphaFoldDB" id="K0BD44"/>
<protein>
    <submittedName>
        <fullName evidence="3">Uncharacterized protein</fullName>
    </submittedName>
</protein>
<dbReference type="STRING" id="1229909.NSED_05875"/>
<dbReference type="KEGG" id="nir:NSED_05875"/>
<dbReference type="HOGENOM" id="CLU_368687_0_0_2"/>
<evidence type="ECO:0000313" key="4">
    <source>
        <dbReference type="Proteomes" id="UP000006100"/>
    </source>
</evidence>
<feature type="transmembrane region" description="Helical" evidence="2">
    <location>
        <begin position="733"/>
        <end position="752"/>
    </location>
</feature>
<sequence length="755" mass="83108">MLKKIILSLFVALVIVGFTNSVNGELQATLWVPDEILLKEKYQGTIIIDTKTNEDVTFDIITDNEEVLKIITESITVPKGKHHGLIQIETIGSGNAKVFAISQDVLLEKSVTVVESADTPAEIDLILPSDLVNVLADENIHTGYVFLLNNFENPVTAKQDVLVDLTSNGEIELVTKSITITPGKHYVKFQFKAQGEGSISASAQNLLPDEETISLEDLDEIELMMGVGPDPIPTDSTGEIYFWLERDGKPYIPSHDVKVTISIDKSSNLSFDSAMRGAIVLTPNTAERGTTNTDAQKIITRTEVQLSHDSQKTFTIKGGSHYGKLTAYTSFDSAGDINISGLAESISPSEDEETIKSSNIFSTSTEKSTNDLTTETKIYAFPDPAYKDLEIIVSSFSDNGPVIEDDDEKFTLFSDNKLQLEKSSGIIKTEENYEIIKARVVDFGDAVVFAERNEAESEEINIETSGKYVKDPELSIVTLPIIFNIEQDLFLISSSQEKIITDAKEDGNLISITSRPSFDFEVMSESESVITVHGKISESLEDEPKIHVSSNAFTTQDTLEIYNPDRKILVSLHPNSVYPGEVFPIVNHIDDLNSNPIRKSTLKVSSVTDMGTIDGLFYFNQTGTHDIIFYDKNSIPIKSTITVKGAPVNPRIIGDGEQKPTTITYDITVHDGEGSGKYEEDEEVTISAAATKDDFVLFKKKLAGWENLPYKDSTVTFEADDDIETRPIYQDDYSLLLLIAGSGGGGVAFMIVKKK</sequence>
<keyword evidence="4" id="KW-1185">Reference proteome</keyword>
<feature type="compositionally biased region" description="Polar residues" evidence="1">
    <location>
        <begin position="356"/>
        <end position="367"/>
    </location>
</feature>
<dbReference type="EMBL" id="CP003843">
    <property type="protein sequence ID" value="AFS82977.1"/>
    <property type="molecule type" value="Genomic_DNA"/>
</dbReference>